<sequence>LNRVLLLRQGSSHNWEPPTHAVLAPAPNKQLLNHHTLTNTHSCIHKVLNCTRPPVAMNRPGEPVTTFLGVSTRRTYHHFDDSTDSETLLSNISSRELVAVDDAYGNFSLNEAALLELCDAARAGLAKGNTADAVAERAMDFLKAAVKDETYGISTIELATVRNTRIDKLLADILSPEKHAAASPPHPHPWKDLPTAERLQRQWRERFREKYFDLDQTRYLSLTKTGHLRDVVFDDRTNDNHQLWRARHCEALSEGEGNLQYEAGYG</sequence>
<feature type="non-terminal residue" evidence="1">
    <location>
        <position position="1"/>
    </location>
</feature>
<gene>
    <name evidence="1" type="ORF">TOPH_00585</name>
</gene>
<evidence type="ECO:0000313" key="2">
    <source>
        <dbReference type="Proteomes" id="UP000036947"/>
    </source>
</evidence>
<dbReference type="EMBL" id="LFRF01000001">
    <property type="protein sequence ID" value="KND95309.1"/>
    <property type="molecule type" value="Genomic_DNA"/>
</dbReference>
<evidence type="ECO:0000313" key="1">
    <source>
        <dbReference type="EMBL" id="KND95309.1"/>
    </source>
</evidence>
<accession>A0A0L0NMP8</accession>
<reference evidence="1 2" key="1">
    <citation type="journal article" date="2015" name="BMC Genomics">
        <title>The genome of the truffle-parasite Tolypocladium ophioglossoides and the evolution of antifungal peptaibiotics.</title>
        <authorList>
            <person name="Quandt C.A."/>
            <person name="Bushley K.E."/>
            <person name="Spatafora J.W."/>
        </authorList>
    </citation>
    <scope>NUCLEOTIDE SEQUENCE [LARGE SCALE GENOMIC DNA]</scope>
    <source>
        <strain evidence="1 2">CBS 100239</strain>
    </source>
</reference>
<name>A0A0L0NMP8_TOLOC</name>
<comment type="caution">
    <text evidence="1">The sequence shown here is derived from an EMBL/GenBank/DDBJ whole genome shotgun (WGS) entry which is preliminary data.</text>
</comment>
<dbReference type="STRING" id="1163406.A0A0L0NMP8"/>
<protein>
    <submittedName>
        <fullName evidence="1">Uncharacterized protein</fullName>
    </submittedName>
</protein>
<dbReference type="AlphaFoldDB" id="A0A0L0NMP8"/>
<organism evidence="1 2">
    <name type="scientific">Tolypocladium ophioglossoides (strain CBS 100239)</name>
    <name type="common">Snaketongue truffleclub</name>
    <name type="synonym">Elaphocordyceps ophioglossoides</name>
    <dbReference type="NCBI Taxonomy" id="1163406"/>
    <lineage>
        <taxon>Eukaryota</taxon>
        <taxon>Fungi</taxon>
        <taxon>Dikarya</taxon>
        <taxon>Ascomycota</taxon>
        <taxon>Pezizomycotina</taxon>
        <taxon>Sordariomycetes</taxon>
        <taxon>Hypocreomycetidae</taxon>
        <taxon>Hypocreales</taxon>
        <taxon>Ophiocordycipitaceae</taxon>
        <taxon>Tolypocladium</taxon>
    </lineage>
</organism>
<proteinExistence type="predicted"/>
<dbReference type="Proteomes" id="UP000036947">
    <property type="component" value="Unassembled WGS sequence"/>
</dbReference>
<dbReference type="OrthoDB" id="3244603at2759"/>
<keyword evidence="2" id="KW-1185">Reference proteome</keyword>